<protein>
    <submittedName>
        <fullName evidence="1">Uncharacterized protein</fullName>
    </submittedName>
</protein>
<organism evidence="1 2">
    <name type="scientific">Lepraria finkii</name>
    <dbReference type="NCBI Taxonomy" id="1340010"/>
    <lineage>
        <taxon>Eukaryota</taxon>
        <taxon>Fungi</taxon>
        <taxon>Dikarya</taxon>
        <taxon>Ascomycota</taxon>
        <taxon>Pezizomycotina</taxon>
        <taxon>Lecanoromycetes</taxon>
        <taxon>OSLEUM clade</taxon>
        <taxon>Lecanoromycetidae</taxon>
        <taxon>Lecanorales</taxon>
        <taxon>Lecanorineae</taxon>
        <taxon>Stereocaulaceae</taxon>
        <taxon>Lepraria</taxon>
    </lineage>
</organism>
<comment type="caution">
    <text evidence="1">The sequence shown here is derived from an EMBL/GenBank/DDBJ whole genome shotgun (WGS) entry which is preliminary data.</text>
</comment>
<accession>A0ABR4BMJ4</accession>
<dbReference type="Proteomes" id="UP001590951">
    <property type="component" value="Unassembled WGS sequence"/>
</dbReference>
<keyword evidence="2" id="KW-1185">Reference proteome</keyword>
<evidence type="ECO:0000313" key="2">
    <source>
        <dbReference type="Proteomes" id="UP001590951"/>
    </source>
</evidence>
<dbReference type="EMBL" id="JBHFEH010000001">
    <property type="protein sequence ID" value="KAL2059009.1"/>
    <property type="molecule type" value="Genomic_DNA"/>
</dbReference>
<proteinExistence type="predicted"/>
<evidence type="ECO:0000313" key="1">
    <source>
        <dbReference type="EMBL" id="KAL2059009.1"/>
    </source>
</evidence>
<gene>
    <name evidence="1" type="ORF">ABVK25_000301</name>
</gene>
<name>A0ABR4BMJ4_9LECA</name>
<sequence>MGITLHRRALILIRKVQQCQNIEYCLRASWMMALSTFFIFSFLSTALALPTFVSRTICLRWCHEAGP</sequence>
<reference evidence="1 2" key="1">
    <citation type="submission" date="2024-09" db="EMBL/GenBank/DDBJ databases">
        <title>Rethinking Asexuality: The Enigmatic Case of Functional Sexual Genes in Lepraria (Stereocaulaceae).</title>
        <authorList>
            <person name="Doellman M."/>
            <person name="Sun Y."/>
            <person name="Barcenas-Pena A."/>
            <person name="Lumbsch H.T."/>
            <person name="Grewe F."/>
        </authorList>
    </citation>
    <scope>NUCLEOTIDE SEQUENCE [LARGE SCALE GENOMIC DNA]</scope>
    <source>
        <strain evidence="1 2">Grewe 0041</strain>
    </source>
</reference>